<accession>A0AA51YG98</accession>
<dbReference type="RefSeq" id="WP_309307587.1">
    <property type="nucleotide sequence ID" value="NZ_CP133594.1"/>
</dbReference>
<dbReference type="GO" id="GO:0015871">
    <property type="term" value="P:choline transport"/>
    <property type="evidence" value="ECO:0007669"/>
    <property type="project" value="TreeGrafter"/>
</dbReference>
<comment type="subcellular location">
    <subcellularLocation>
        <location evidence="7">Cell membrane</location>
        <topology evidence="7">Multi-pass membrane protein</topology>
    </subcellularLocation>
    <subcellularLocation>
        <location evidence="1">Membrane</location>
        <topology evidence="1">Multi-pass membrane protein</topology>
    </subcellularLocation>
</comment>
<keyword evidence="6 7" id="KW-0472">Membrane</keyword>
<reference evidence="9" key="1">
    <citation type="submission" date="2023-08" db="EMBL/GenBank/DDBJ databases">
        <title>Methanolobus mangrovi sp. nov. and Methanolobus sediminis sp. nov, two novel methylotrophic methanogens isolated from mangrove sediments in China.</title>
        <authorList>
            <person name="Zhou J."/>
        </authorList>
    </citation>
    <scope>NUCLEOTIDE SEQUENCE</scope>
    <source>
        <strain evidence="9">FTZ2</strain>
    </source>
</reference>
<feature type="transmembrane region" description="Helical" evidence="7">
    <location>
        <begin position="217"/>
        <end position="237"/>
    </location>
</feature>
<dbReference type="GO" id="GO:0031460">
    <property type="term" value="P:glycine betaine transport"/>
    <property type="evidence" value="ECO:0007669"/>
    <property type="project" value="TreeGrafter"/>
</dbReference>
<evidence type="ECO:0000259" key="8">
    <source>
        <dbReference type="PROSITE" id="PS50928"/>
    </source>
</evidence>
<evidence type="ECO:0000256" key="4">
    <source>
        <dbReference type="ARBA" id="ARBA00022692"/>
    </source>
</evidence>
<evidence type="ECO:0000256" key="1">
    <source>
        <dbReference type="ARBA" id="ARBA00004141"/>
    </source>
</evidence>
<gene>
    <name evidence="9" type="ORF">RE476_10505</name>
</gene>
<dbReference type="EMBL" id="CP133594">
    <property type="protein sequence ID" value="WMW21796.1"/>
    <property type="molecule type" value="Genomic_DNA"/>
</dbReference>
<evidence type="ECO:0000313" key="9">
    <source>
        <dbReference type="EMBL" id="WMW21796.1"/>
    </source>
</evidence>
<evidence type="ECO:0000313" key="10">
    <source>
        <dbReference type="Proteomes" id="UP001183006"/>
    </source>
</evidence>
<comment type="similarity">
    <text evidence="7">Belongs to the binding-protein-dependent transport system permease family.</text>
</comment>
<keyword evidence="2 7" id="KW-0813">Transport</keyword>
<evidence type="ECO:0000256" key="3">
    <source>
        <dbReference type="ARBA" id="ARBA00022475"/>
    </source>
</evidence>
<dbReference type="InterPro" id="IPR000515">
    <property type="entry name" value="MetI-like"/>
</dbReference>
<dbReference type="PANTHER" id="PTHR47737:SF1">
    <property type="entry name" value="GLYCINE BETAINE_PROLINE BETAINE TRANSPORT SYSTEM PERMEASE PROTEIN PROW"/>
    <property type="match status" value="1"/>
</dbReference>
<sequence>MVLPELPIGETVESGVYWLNDNFGFLMDIFSEFIDMLISGFKDILLFLPPVVFIFIVTVFVYLVSRRDLKLAAGAAIGFLLIENMDLWKLSMETIALVLSSGLVALLIGIPTGILAAKNETVFHVVKPALDFMQTMPSFVYLIPAVIFFGLGNVPGLVATIVFAMPPAIRLTNLGIRQVPVELSEVANAFGTTSLQKLFKVELPVALPTIMAGVNQCIMLSLSMVVIAAMIGARGLGYQVLVGIQRVNIGQGFEAGLAIVIIAILLDRLTQNMTPKK</sequence>
<keyword evidence="4 7" id="KW-0812">Transmembrane</keyword>
<dbReference type="Proteomes" id="UP001183006">
    <property type="component" value="Chromosome"/>
</dbReference>
<dbReference type="Pfam" id="PF00528">
    <property type="entry name" value="BPD_transp_1"/>
    <property type="match status" value="1"/>
</dbReference>
<evidence type="ECO:0000256" key="2">
    <source>
        <dbReference type="ARBA" id="ARBA00022448"/>
    </source>
</evidence>
<dbReference type="GO" id="GO:0043190">
    <property type="term" value="C:ATP-binding cassette (ABC) transporter complex"/>
    <property type="evidence" value="ECO:0007669"/>
    <property type="project" value="TreeGrafter"/>
</dbReference>
<organism evidence="9 10">
    <name type="scientific">Methanolobus mangrovi</name>
    <dbReference type="NCBI Taxonomy" id="3072977"/>
    <lineage>
        <taxon>Archaea</taxon>
        <taxon>Methanobacteriati</taxon>
        <taxon>Methanobacteriota</taxon>
        <taxon>Stenosarchaea group</taxon>
        <taxon>Methanomicrobia</taxon>
        <taxon>Methanosarcinales</taxon>
        <taxon>Methanosarcinaceae</taxon>
        <taxon>Methanolobus</taxon>
    </lineage>
</organism>
<dbReference type="FunFam" id="1.10.3720.10:FF:000001">
    <property type="entry name" value="Glycine betaine ABC transporter, permease"/>
    <property type="match status" value="1"/>
</dbReference>
<feature type="domain" description="ABC transmembrane type-1" evidence="8">
    <location>
        <begin position="91"/>
        <end position="270"/>
    </location>
</feature>
<feature type="transmembrane region" description="Helical" evidence="7">
    <location>
        <begin position="138"/>
        <end position="164"/>
    </location>
</feature>
<dbReference type="CDD" id="cd06261">
    <property type="entry name" value="TM_PBP2"/>
    <property type="match status" value="1"/>
</dbReference>
<dbReference type="GO" id="GO:0015226">
    <property type="term" value="F:carnitine transmembrane transporter activity"/>
    <property type="evidence" value="ECO:0007669"/>
    <property type="project" value="TreeGrafter"/>
</dbReference>
<protein>
    <submittedName>
        <fullName evidence="9">Proline/glycine betaine ABC transporter permease</fullName>
    </submittedName>
</protein>
<dbReference type="Gene3D" id="1.10.3720.10">
    <property type="entry name" value="MetI-like"/>
    <property type="match status" value="1"/>
</dbReference>
<evidence type="ECO:0000256" key="6">
    <source>
        <dbReference type="ARBA" id="ARBA00023136"/>
    </source>
</evidence>
<dbReference type="InterPro" id="IPR035906">
    <property type="entry name" value="MetI-like_sf"/>
</dbReference>
<dbReference type="AlphaFoldDB" id="A0AA51YG98"/>
<dbReference type="GO" id="GO:0005275">
    <property type="term" value="F:amine transmembrane transporter activity"/>
    <property type="evidence" value="ECO:0007669"/>
    <property type="project" value="TreeGrafter"/>
</dbReference>
<dbReference type="PANTHER" id="PTHR47737">
    <property type="entry name" value="GLYCINE BETAINE/PROLINE BETAINE TRANSPORT SYSTEM PERMEASE PROTEIN PROW"/>
    <property type="match status" value="1"/>
</dbReference>
<proteinExistence type="inferred from homology"/>
<feature type="transmembrane region" description="Helical" evidence="7">
    <location>
        <begin position="44"/>
        <end position="65"/>
    </location>
</feature>
<keyword evidence="10" id="KW-1185">Reference proteome</keyword>
<keyword evidence="3" id="KW-1003">Cell membrane</keyword>
<dbReference type="KEGG" id="mmav:RE476_10505"/>
<keyword evidence="5 7" id="KW-1133">Transmembrane helix</keyword>
<feature type="transmembrane region" description="Helical" evidence="7">
    <location>
        <begin position="249"/>
        <end position="267"/>
    </location>
</feature>
<evidence type="ECO:0000256" key="5">
    <source>
        <dbReference type="ARBA" id="ARBA00022989"/>
    </source>
</evidence>
<dbReference type="GeneID" id="84230576"/>
<feature type="transmembrane region" description="Helical" evidence="7">
    <location>
        <begin position="95"/>
        <end position="118"/>
    </location>
</feature>
<name>A0AA51YG98_9EURY</name>
<dbReference type="SUPFAM" id="SSF161098">
    <property type="entry name" value="MetI-like"/>
    <property type="match status" value="1"/>
</dbReference>
<evidence type="ECO:0000256" key="7">
    <source>
        <dbReference type="RuleBase" id="RU363032"/>
    </source>
</evidence>
<dbReference type="PROSITE" id="PS50928">
    <property type="entry name" value="ABC_TM1"/>
    <property type="match status" value="1"/>
</dbReference>